<evidence type="ECO:0000256" key="3">
    <source>
        <dbReference type="PIRNR" id="PIRNR006241"/>
    </source>
</evidence>
<dbReference type="AlphaFoldDB" id="A0A2V1HWX5"/>
<dbReference type="InterPro" id="IPR013022">
    <property type="entry name" value="Xyl_isomerase-like_TIM-brl"/>
</dbReference>
<evidence type="ECO:0000259" key="5">
    <source>
        <dbReference type="Pfam" id="PF01261"/>
    </source>
</evidence>
<evidence type="ECO:0000256" key="1">
    <source>
        <dbReference type="ARBA" id="ARBA00023235"/>
    </source>
</evidence>
<dbReference type="PANTHER" id="PTHR43489">
    <property type="entry name" value="ISOMERASE"/>
    <property type="match status" value="1"/>
</dbReference>
<evidence type="ECO:0000313" key="6">
    <source>
        <dbReference type="EMBL" id="PVZ95749.1"/>
    </source>
</evidence>
<evidence type="ECO:0000256" key="2">
    <source>
        <dbReference type="ARBA" id="ARBA00023277"/>
    </source>
</evidence>
<feature type="domain" description="Xylose isomerase-like TIM barrel" evidence="5">
    <location>
        <begin position="23"/>
        <end position="239"/>
    </location>
</feature>
<dbReference type="GO" id="GO:0016853">
    <property type="term" value="F:isomerase activity"/>
    <property type="evidence" value="ECO:0007669"/>
    <property type="project" value="UniProtKB-KW"/>
</dbReference>
<dbReference type="EMBL" id="QEOP01000001">
    <property type="protein sequence ID" value="PVZ95749.1"/>
    <property type="molecule type" value="Genomic_DNA"/>
</dbReference>
<evidence type="ECO:0000313" key="7">
    <source>
        <dbReference type="Proteomes" id="UP000244893"/>
    </source>
</evidence>
<reference evidence="6 7" key="1">
    <citation type="submission" date="2018-05" db="EMBL/GenBank/DDBJ databases">
        <title>Amnibacterium sp. M8JJ-5, whole genome shotgun sequence.</title>
        <authorList>
            <person name="Tuo L."/>
        </authorList>
    </citation>
    <scope>NUCLEOTIDE SEQUENCE [LARGE SCALE GENOMIC DNA]</scope>
    <source>
        <strain evidence="6 7">M8JJ-5</strain>
    </source>
</reference>
<dbReference type="Pfam" id="PF01261">
    <property type="entry name" value="AP_endonuc_2"/>
    <property type="match status" value="1"/>
</dbReference>
<dbReference type="InterPro" id="IPR026040">
    <property type="entry name" value="HyI-like"/>
</dbReference>
<dbReference type="RefSeq" id="WP_116755484.1">
    <property type="nucleotide sequence ID" value="NZ_JBHUEX010000001.1"/>
</dbReference>
<dbReference type="Proteomes" id="UP000244893">
    <property type="component" value="Unassembled WGS sequence"/>
</dbReference>
<feature type="active site" description="Proton donor/acceptor" evidence="4">
    <location>
        <position position="139"/>
    </location>
</feature>
<comment type="caution">
    <text evidence="6">The sequence shown here is derived from an EMBL/GenBank/DDBJ whole genome shotgun (WGS) entry which is preliminary data.</text>
</comment>
<keyword evidence="7" id="KW-1185">Reference proteome</keyword>
<accession>A0A2V1HWX5</accession>
<organism evidence="6 7">
    <name type="scientific">Amnibacterium flavum</name>
    <dbReference type="NCBI Taxonomy" id="2173173"/>
    <lineage>
        <taxon>Bacteria</taxon>
        <taxon>Bacillati</taxon>
        <taxon>Actinomycetota</taxon>
        <taxon>Actinomycetes</taxon>
        <taxon>Micrococcales</taxon>
        <taxon>Microbacteriaceae</taxon>
        <taxon>Amnibacterium</taxon>
    </lineage>
</organism>
<dbReference type="SUPFAM" id="SSF51658">
    <property type="entry name" value="Xylose isomerase-like"/>
    <property type="match status" value="1"/>
</dbReference>
<dbReference type="InterPro" id="IPR036237">
    <property type="entry name" value="Xyl_isomerase-like_sf"/>
</dbReference>
<dbReference type="OrthoDB" id="9786584at2"/>
<dbReference type="InterPro" id="IPR050417">
    <property type="entry name" value="Sugar_Epim/Isomerase"/>
</dbReference>
<comment type="similarity">
    <text evidence="3">Belongs to the hyi family.</text>
</comment>
<keyword evidence="1 3" id="KW-0413">Isomerase</keyword>
<proteinExistence type="inferred from homology"/>
<evidence type="ECO:0000256" key="4">
    <source>
        <dbReference type="PIRSR" id="PIRSR006241-50"/>
    </source>
</evidence>
<feature type="active site" description="Proton donor/acceptor" evidence="4">
    <location>
        <position position="237"/>
    </location>
</feature>
<dbReference type="PIRSF" id="PIRSF006241">
    <property type="entry name" value="HyI"/>
    <property type="match status" value="1"/>
</dbReference>
<protein>
    <submittedName>
        <fullName evidence="6">Hydroxypyruvate isomerase</fullName>
    </submittedName>
</protein>
<dbReference type="Gene3D" id="3.20.20.150">
    <property type="entry name" value="Divalent-metal-dependent TIM barrel enzymes"/>
    <property type="match status" value="1"/>
</dbReference>
<sequence length="258" mass="27129">MFTLAPNIDLLYTEAGDDLADRVRAAAADGFDTVEMWGTVGRDVPALAAALQETGVAVSSVLSLPRTNFAWPNADLEAFYAGVASTMADARALGCPRVVVGSGAGFSAMKRPAQHARLAEILTEVLERTADSGVDIVLEPVNSRVDHPGAFLDHTEYAIEVARAVGSPRLTLLYDLYHSLTQRESVEGTLAAASGLIGYAQLADVPGRGEPGSGTVDWSEQLRLLQAAGYTGVIGLEFVPTQATSSAVAEIVRINSEL</sequence>
<name>A0A2V1HWX5_9MICO</name>
<keyword evidence="2" id="KW-0119">Carbohydrate metabolism</keyword>
<gene>
    <name evidence="6" type="ORF">DDQ50_04525</name>
</gene>
<keyword evidence="6" id="KW-0670">Pyruvate</keyword>